<protein>
    <submittedName>
        <fullName evidence="1">Uncharacterized protein</fullName>
    </submittedName>
</protein>
<organism evidence="1">
    <name type="scientific">Marseillevirus LCMAC102</name>
    <dbReference type="NCBI Taxonomy" id="2506603"/>
    <lineage>
        <taxon>Viruses</taxon>
        <taxon>Varidnaviria</taxon>
        <taxon>Bamfordvirae</taxon>
        <taxon>Nucleocytoviricota</taxon>
        <taxon>Megaviricetes</taxon>
        <taxon>Pimascovirales</taxon>
        <taxon>Pimascovirales incertae sedis</taxon>
        <taxon>Marseilleviridae</taxon>
    </lineage>
</organism>
<name>A0A481YUB7_9VIRU</name>
<sequence>MSIFGHQSTFANLLYPNKLFSGYILQNRKENTPGISSIIPPNSSVKQLSKAKYLGIVQNKRREFVHKHFAGVLSKLFMLLEEDAKNIKPCHREATFETPDHFDVDKTEILLREYFKDIGFSVIAEPRKDDITDIVLTLT</sequence>
<proteinExistence type="predicted"/>
<accession>A0A481YUB7</accession>
<reference evidence="1" key="1">
    <citation type="journal article" date="2019" name="MBio">
        <title>Virus Genomes from Deep Sea Sediments Expand the Ocean Megavirome and Support Independent Origins of Viral Gigantism.</title>
        <authorList>
            <person name="Backstrom D."/>
            <person name="Yutin N."/>
            <person name="Jorgensen S.L."/>
            <person name="Dharamshi J."/>
            <person name="Homa F."/>
            <person name="Zaremba-Niedwiedzka K."/>
            <person name="Spang A."/>
            <person name="Wolf Y.I."/>
            <person name="Koonin E.V."/>
            <person name="Ettema T.J."/>
        </authorList>
    </citation>
    <scope>NUCLEOTIDE SEQUENCE</scope>
</reference>
<dbReference type="EMBL" id="MK500334">
    <property type="protein sequence ID" value="QBK86365.1"/>
    <property type="molecule type" value="Genomic_DNA"/>
</dbReference>
<gene>
    <name evidence="1" type="ORF">LCMAC102_01600</name>
</gene>
<evidence type="ECO:0000313" key="1">
    <source>
        <dbReference type="EMBL" id="QBK86365.1"/>
    </source>
</evidence>